<protein>
    <submittedName>
        <fullName evidence="2">Uncharacterized protein</fullName>
    </submittedName>
</protein>
<name>A0A7T8KJP2_CALRO</name>
<dbReference type="AlphaFoldDB" id="A0A7T8KJP2"/>
<keyword evidence="1" id="KW-0732">Signal</keyword>
<proteinExistence type="predicted"/>
<evidence type="ECO:0000256" key="1">
    <source>
        <dbReference type="SAM" id="SignalP"/>
    </source>
</evidence>
<dbReference type="EMBL" id="CP045891">
    <property type="protein sequence ID" value="QQP57166.1"/>
    <property type="molecule type" value="Genomic_DNA"/>
</dbReference>
<dbReference type="Proteomes" id="UP000595437">
    <property type="component" value="Chromosome 2"/>
</dbReference>
<accession>A0A7T8KJP2</accession>
<evidence type="ECO:0000313" key="2">
    <source>
        <dbReference type="EMBL" id="QQP57166.1"/>
    </source>
</evidence>
<gene>
    <name evidence="2" type="ORF">FKW44_002065</name>
</gene>
<feature type="chain" id="PRO_5030806593" evidence="1">
    <location>
        <begin position="21"/>
        <end position="467"/>
    </location>
</feature>
<sequence length="467" mass="53676">MPFLRVFSALCLPGGGFVWGHFTVGYDESSLDQKSINAMCIFDENNKFGVLSISNTLGTKGLEIEEAMAKILYDESTPTRAQITSGIRRKLRFVLTDRCPAQENANRLLIERLANDELRRDLPPVQQIVCMMHHVAHQEKEFSEALSTETEALMQNIRMCLGYRQGSGWKKHNLAPGFRALTKIKTPFVSTVGCRFGDTYTNSLNILEYENEVRTILDSLAEKKLKDKQKLTEKQQALKECLTSEDWPRMRLEFGLCMVMWLHITGPLHTVVSRDTSFGTVKAALMECEDKCKMILDGMTVGDVVAELKNQHMSEQARKSLALYEGWLNQSNRHELEALQETMVNGVMNLQKKVDRDVPIIRALELNHDEKVPYTNRRCESVFAVYKALHKRLMSMNSENKAAVTRARMNNTPRWLGEKSVNDQAEMLKLSGEERKMVIENRRLARERWEKEIEDKYFKDLESLVEK</sequence>
<feature type="signal peptide" evidence="1">
    <location>
        <begin position="1"/>
        <end position="20"/>
    </location>
</feature>
<reference evidence="3" key="1">
    <citation type="submission" date="2021-01" db="EMBL/GenBank/DDBJ databases">
        <title>Caligus Genome Assembly.</title>
        <authorList>
            <person name="Gallardo-Escarate C."/>
        </authorList>
    </citation>
    <scope>NUCLEOTIDE SEQUENCE [LARGE SCALE GENOMIC DNA]</scope>
</reference>
<keyword evidence="3" id="KW-1185">Reference proteome</keyword>
<evidence type="ECO:0000313" key="3">
    <source>
        <dbReference type="Proteomes" id="UP000595437"/>
    </source>
</evidence>
<organism evidence="2 3">
    <name type="scientific">Caligus rogercresseyi</name>
    <name type="common">Sea louse</name>
    <dbReference type="NCBI Taxonomy" id="217165"/>
    <lineage>
        <taxon>Eukaryota</taxon>
        <taxon>Metazoa</taxon>
        <taxon>Ecdysozoa</taxon>
        <taxon>Arthropoda</taxon>
        <taxon>Crustacea</taxon>
        <taxon>Multicrustacea</taxon>
        <taxon>Hexanauplia</taxon>
        <taxon>Copepoda</taxon>
        <taxon>Siphonostomatoida</taxon>
        <taxon>Caligidae</taxon>
        <taxon>Caligus</taxon>
    </lineage>
</organism>